<dbReference type="PhylomeDB" id="B8MRZ2"/>
<proteinExistence type="predicted"/>
<name>B8MRZ2_TALSN</name>
<evidence type="ECO:0000256" key="1">
    <source>
        <dbReference type="SAM" id="MobiDB-lite"/>
    </source>
</evidence>
<dbReference type="HOGENOM" id="CLU_1416045_0_0_1"/>
<feature type="compositionally biased region" description="Basic residues" evidence="1">
    <location>
        <begin position="83"/>
        <end position="93"/>
    </location>
</feature>
<organism evidence="2 3">
    <name type="scientific">Talaromyces stipitatus (strain ATCC 10500 / CBS 375.48 / QM 6759 / NRRL 1006)</name>
    <name type="common">Penicillium stipitatum</name>
    <dbReference type="NCBI Taxonomy" id="441959"/>
    <lineage>
        <taxon>Eukaryota</taxon>
        <taxon>Fungi</taxon>
        <taxon>Dikarya</taxon>
        <taxon>Ascomycota</taxon>
        <taxon>Pezizomycotina</taxon>
        <taxon>Eurotiomycetes</taxon>
        <taxon>Eurotiomycetidae</taxon>
        <taxon>Eurotiales</taxon>
        <taxon>Trichocomaceae</taxon>
        <taxon>Talaromyces</taxon>
        <taxon>Talaromyces sect. Talaromyces</taxon>
    </lineage>
</organism>
<dbReference type="Proteomes" id="UP000001745">
    <property type="component" value="Unassembled WGS sequence"/>
</dbReference>
<keyword evidence="3" id="KW-1185">Reference proteome</keyword>
<reference evidence="3" key="1">
    <citation type="journal article" date="2015" name="Genome Announc.">
        <title>Genome sequence of the AIDS-associated pathogen Penicillium marneffei (ATCC18224) and its near taxonomic relative Talaromyces stipitatus (ATCC10500).</title>
        <authorList>
            <person name="Nierman W.C."/>
            <person name="Fedorova-Abrams N.D."/>
            <person name="Andrianopoulos A."/>
        </authorList>
    </citation>
    <scope>NUCLEOTIDE SEQUENCE [LARGE SCALE GENOMIC DNA]</scope>
    <source>
        <strain evidence="3">ATCC 10500 / CBS 375.48 / QM 6759 / NRRL 1006</strain>
    </source>
</reference>
<feature type="compositionally biased region" description="Low complexity" evidence="1">
    <location>
        <begin position="109"/>
        <end position="130"/>
    </location>
</feature>
<protein>
    <submittedName>
        <fullName evidence="2">Uncharacterized protein</fullName>
    </submittedName>
</protein>
<accession>B8MRZ2</accession>
<evidence type="ECO:0000313" key="3">
    <source>
        <dbReference type="Proteomes" id="UP000001745"/>
    </source>
</evidence>
<dbReference type="InParanoid" id="B8MRZ2"/>
<dbReference type="VEuPathDB" id="FungiDB:TSTA_059160"/>
<dbReference type="STRING" id="441959.B8MRZ2"/>
<dbReference type="AlphaFoldDB" id="B8MRZ2"/>
<sequence length="192" mass="20982">MPRSCLNKALAKLQPRIWRLRRRREVVRQRAPRLWRARNLLPPRNEVVLQKGASIAAASKTSSPTKRGKPSKAATASSIKAPTKAKAKGRPSKSKAVVVASTAESGSRSAKSSPQKTSSSTKKAAIPKKAAGAFPSRIGDIIELSSPEIEELRPDLAKDMRLGFLEIPHPRRFGENLMLVSTRAISAVKNYR</sequence>
<gene>
    <name evidence="2" type="ORF">TSTA_059160</name>
</gene>
<evidence type="ECO:0000313" key="2">
    <source>
        <dbReference type="EMBL" id="EED13428.1"/>
    </source>
</evidence>
<dbReference type="RefSeq" id="XP_002487539.1">
    <property type="nucleotide sequence ID" value="XM_002487494.1"/>
</dbReference>
<dbReference type="GeneID" id="8107386"/>
<feature type="region of interest" description="Disordered" evidence="1">
    <location>
        <begin position="55"/>
        <end position="130"/>
    </location>
</feature>
<dbReference type="EMBL" id="EQ962659">
    <property type="protein sequence ID" value="EED13428.1"/>
    <property type="molecule type" value="Genomic_DNA"/>
</dbReference>